<name>A0AAD1ZL80_9LAMI</name>
<dbReference type="SUPFAM" id="SSF51197">
    <property type="entry name" value="Clavaminate synthase-like"/>
    <property type="match status" value="1"/>
</dbReference>
<comment type="similarity">
    <text evidence="1 4">Belongs to the iron/ascorbate-dependent oxidoreductase family.</text>
</comment>
<dbReference type="Pfam" id="PF14226">
    <property type="entry name" value="DIOX_N"/>
    <property type="match status" value="1"/>
</dbReference>
<dbReference type="Proteomes" id="UP000834106">
    <property type="component" value="Chromosome 11"/>
</dbReference>
<dbReference type="PANTHER" id="PTHR47991">
    <property type="entry name" value="OXOGLUTARATE/IRON-DEPENDENT DIOXYGENASE"/>
    <property type="match status" value="1"/>
</dbReference>
<dbReference type="AlphaFoldDB" id="A0AAD1ZL80"/>
<dbReference type="InterPro" id="IPR027443">
    <property type="entry name" value="IPNS-like_sf"/>
</dbReference>
<dbReference type="GO" id="GO:0016706">
    <property type="term" value="F:2-oxoglutarate-dependent dioxygenase activity"/>
    <property type="evidence" value="ECO:0007669"/>
    <property type="project" value="UniProtKB-ARBA"/>
</dbReference>
<gene>
    <name evidence="7" type="ORF">FPE_LOCUS19019</name>
</gene>
<keyword evidence="3 4" id="KW-0408">Iron</keyword>
<evidence type="ECO:0000256" key="3">
    <source>
        <dbReference type="ARBA" id="ARBA00023004"/>
    </source>
</evidence>
<accession>A0AAD1ZL80</accession>
<keyword evidence="8" id="KW-1185">Reference proteome</keyword>
<feature type="region of interest" description="Disordered" evidence="5">
    <location>
        <begin position="346"/>
        <end position="373"/>
    </location>
</feature>
<feature type="compositionally biased region" description="Polar residues" evidence="5">
    <location>
        <begin position="358"/>
        <end position="373"/>
    </location>
</feature>
<dbReference type="GO" id="GO:0009805">
    <property type="term" value="P:coumarin biosynthetic process"/>
    <property type="evidence" value="ECO:0007669"/>
    <property type="project" value="UniProtKB-ARBA"/>
</dbReference>
<evidence type="ECO:0000256" key="4">
    <source>
        <dbReference type="RuleBase" id="RU003682"/>
    </source>
</evidence>
<dbReference type="InterPro" id="IPR026992">
    <property type="entry name" value="DIOX_N"/>
</dbReference>
<organism evidence="7 8">
    <name type="scientific">Fraxinus pennsylvanica</name>
    <dbReference type="NCBI Taxonomy" id="56036"/>
    <lineage>
        <taxon>Eukaryota</taxon>
        <taxon>Viridiplantae</taxon>
        <taxon>Streptophyta</taxon>
        <taxon>Embryophyta</taxon>
        <taxon>Tracheophyta</taxon>
        <taxon>Spermatophyta</taxon>
        <taxon>Magnoliopsida</taxon>
        <taxon>eudicotyledons</taxon>
        <taxon>Gunneridae</taxon>
        <taxon>Pentapetalae</taxon>
        <taxon>asterids</taxon>
        <taxon>lamiids</taxon>
        <taxon>Lamiales</taxon>
        <taxon>Oleaceae</taxon>
        <taxon>Oleeae</taxon>
        <taxon>Fraxinus</taxon>
    </lineage>
</organism>
<dbReference type="PROSITE" id="PS51471">
    <property type="entry name" value="FE2OG_OXY"/>
    <property type="match status" value="1"/>
</dbReference>
<keyword evidence="4" id="KW-0560">Oxidoreductase</keyword>
<evidence type="ECO:0000313" key="7">
    <source>
        <dbReference type="EMBL" id="CAI9771589.1"/>
    </source>
</evidence>
<keyword evidence="2 4" id="KW-0479">Metal-binding</keyword>
<evidence type="ECO:0000256" key="2">
    <source>
        <dbReference type="ARBA" id="ARBA00022723"/>
    </source>
</evidence>
<evidence type="ECO:0000256" key="1">
    <source>
        <dbReference type="ARBA" id="ARBA00008056"/>
    </source>
</evidence>
<dbReference type="InterPro" id="IPR050295">
    <property type="entry name" value="Plant_2OG-oxidoreductases"/>
</dbReference>
<proteinExistence type="inferred from homology"/>
<reference evidence="7" key="1">
    <citation type="submission" date="2023-05" db="EMBL/GenBank/DDBJ databases">
        <authorList>
            <person name="Huff M."/>
        </authorList>
    </citation>
    <scope>NUCLEOTIDE SEQUENCE</scope>
</reference>
<evidence type="ECO:0000313" key="8">
    <source>
        <dbReference type="Proteomes" id="UP000834106"/>
    </source>
</evidence>
<dbReference type="InterPro" id="IPR005123">
    <property type="entry name" value="Oxoglu/Fe-dep_dioxygenase_dom"/>
</dbReference>
<protein>
    <recommendedName>
        <fullName evidence="6">Fe2OG dioxygenase domain-containing protein</fullName>
    </recommendedName>
</protein>
<dbReference type="GO" id="GO:0002238">
    <property type="term" value="P:response to molecule of fungal origin"/>
    <property type="evidence" value="ECO:0007669"/>
    <property type="project" value="UniProtKB-ARBA"/>
</dbReference>
<dbReference type="InterPro" id="IPR044861">
    <property type="entry name" value="IPNS-like_FE2OG_OXY"/>
</dbReference>
<dbReference type="Gene3D" id="2.60.120.330">
    <property type="entry name" value="B-lactam Antibiotic, Isopenicillin N Synthase, Chain"/>
    <property type="match status" value="1"/>
</dbReference>
<dbReference type="Pfam" id="PF03171">
    <property type="entry name" value="2OG-FeII_Oxy"/>
    <property type="match status" value="1"/>
</dbReference>
<evidence type="ECO:0000256" key="5">
    <source>
        <dbReference type="SAM" id="MobiDB-lite"/>
    </source>
</evidence>
<evidence type="ECO:0000259" key="6">
    <source>
        <dbReference type="PROSITE" id="PS51471"/>
    </source>
</evidence>
<feature type="domain" description="Fe2OG dioxygenase" evidence="6">
    <location>
        <begin position="162"/>
        <end position="263"/>
    </location>
</feature>
<sequence length="442" mass="49627">MEETIQIIEKLPIIDFSLLHHDSVIKKIHEACRNFGFFHVINHGIPDSVIEDALNVNSNFFDLPMAMKEEELMSEDVQKPVRFGRVQVGCHENGMLSRDFLKLYAHPIDHFLNLWPSNPPNYREKMGIYATEVRKLGIELFGAIMESLNLSPTHLKQNFEHGAQMIGINSYPQCLGSNVKTGVAAHTDHSIITILLQSSPGLHIVDRLDSTWKSVCRIEGSFEIIVGDHLEVISNGLYKSVLHRAIPSSNNGTRFSIANLYSLGMDEIVEPAAKLVDEERPKSYKGSSLRDFLELLSSKDTIPFIHTIKYKRSLTIDEYMVISALLINLGMSQTNQFNFRVRNFDEEEPEKEVEPLESATSNTAEDSSLEPQNQTKCTYTPVCIMPEVDLIPAIPKEEAGTNLFNMNSDDKNKVDAGGTCTQKVGKCVLGSKKNNIRHLIIG</sequence>
<dbReference type="EMBL" id="OU503046">
    <property type="protein sequence ID" value="CAI9771589.1"/>
    <property type="molecule type" value="Genomic_DNA"/>
</dbReference>
<dbReference type="GO" id="GO:0046872">
    <property type="term" value="F:metal ion binding"/>
    <property type="evidence" value="ECO:0007669"/>
    <property type="project" value="UniProtKB-KW"/>
</dbReference>